<evidence type="ECO:0000313" key="2">
    <source>
        <dbReference type="Proteomes" id="UP000440694"/>
    </source>
</evidence>
<comment type="caution">
    <text evidence="1">The sequence shown here is derived from an EMBL/GenBank/DDBJ whole genome shotgun (WGS) entry which is preliminary data.</text>
</comment>
<evidence type="ECO:0000313" key="1">
    <source>
        <dbReference type="EMBL" id="MTD96026.1"/>
    </source>
</evidence>
<name>A0A6I3KRE7_9HYPH</name>
<dbReference type="Proteomes" id="UP000440694">
    <property type="component" value="Unassembled WGS sequence"/>
</dbReference>
<protein>
    <submittedName>
        <fullName evidence="1">ImmA/IrrE family metallo-endopeptidase</fullName>
    </submittedName>
</protein>
<dbReference type="AlphaFoldDB" id="A0A6I3KRE7"/>
<sequence>MDDREDRLGRPIPARHLEELAASLRARAGVSDDDPDFDVIRALWRLAKLPGPLHGLRITPRSDDHMDNKEAWATTSPPEITIRESRLNQPDDPETRFILSHELFHVVLHPEVRSFLVVDGNAKLDFRCKDDLLAIYHNDDSHELQATVGARAFLMPEKLVRGSLTASALAKCCRVPQREAALRFAQFPTAKKCPGEVTAFLAAGRAAEKLRLWKNLAAVRGEPPEQVRLAGLFRIDWNEFHMMTQCGWTVENGKIVPYLEMCAARFGR</sequence>
<organism evidence="1 2">
    <name type="scientific">Hyphomicrobium album</name>
    <dbReference type="NCBI Taxonomy" id="2665159"/>
    <lineage>
        <taxon>Bacteria</taxon>
        <taxon>Pseudomonadati</taxon>
        <taxon>Pseudomonadota</taxon>
        <taxon>Alphaproteobacteria</taxon>
        <taxon>Hyphomicrobiales</taxon>
        <taxon>Hyphomicrobiaceae</taxon>
        <taxon>Hyphomicrobium</taxon>
    </lineage>
</organism>
<accession>A0A6I3KRE7</accession>
<reference evidence="1 2" key="1">
    <citation type="submission" date="2019-11" db="EMBL/GenBank/DDBJ databases">
        <title>Identification of a novel strain.</title>
        <authorList>
            <person name="Xu Q."/>
            <person name="Wang G."/>
        </authorList>
    </citation>
    <scope>NUCLEOTIDE SEQUENCE [LARGE SCALE GENOMIC DNA]</scope>
    <source>
        <strain evidence="2">xq</strain>
    </source>
</reference>
<keyword evidence="2" id="KW-1185">Reference proteome</keyword>
<dbReference type="EMBL" id="WMBQ01000002">
    <property type="protein sequence ID" value="MTD96026.1"/>
    <property type="molecule type" value="Genomic_DNA"/>
</dbReference>
<proteinExistence type="predicted"/>
<gene>
    <name evidence="1" type="ORF">GIW81_16930</name>
</gene>